<gene>
    <name evidence="1" type="ORF">LCGC14_0595350</name>
</gene>
<dbReference type="AlphaFoldDB" id="A0A0F9RH42"/>
<accession>A0A0F9RH42</accession>
<proteinExistence type="predicted"/>
<comment type="caution">
    <text evidence="1">The sequence shown here is derived from an EMBL/GenBank/DDBJ whole genome shotgun (WGS) entry which is preliminary data.</text>
</comment>
<organism evidence="1">
    <name type="scientific">marine sediment metagenome</name>
    <dbReference type="NCBI Taxonomy" id="412755"/>
    <lineage>
        <taxon>unclassified sequences</taxon>
        <taxon>metagenomes</taxon>
        <taxon>ecological metagenomes</taxon>
    </lineage>
</organism>
<sequence length="489" mass="57126">MGALQWLMKKVSKVFGRSTDALFYTLLNREILKEINEITKNEEESLIILKEIGKRAAYESCERHSSIFKFMPGSPKKILEYFEILWVIAFGRDLDDYTYEEIPKKDSKYNDYVMKISKCPICAGYGQDFEDTFKFDNVKNEGAEGLACGLCGMLESVANYILKIKRNDYRIEIVEQSCQARGGDCLQFICKIYDYNKIQEPNDSKIHETLVLNKYFDSKLEEELVQETKLDIFDKLQDIISIDKLDEYLDEPLVTLKDRLSDLIRDNLHMEPNNFFDYFRNYEEDLIKIVGYLGIHLLNEFGNVLEKSLKNEWIAKIFGYLFKQFKDMTLLFIPLDVIRDYNELLVSFLDGLAPVEMVDKIKQFTGKDTINYLFEGAQMALENLGINFSELKENIWEELRKDRENGLISSETSTIEETRKKIPKILKIIQEVLMIMTDIFTLPIRVLISESHYGLKTAINSVVSEEEGLYGSIRQRFDTIFDQIEDIRK</sequence>
<name>A0A0F9RH42_9ZZZZ</name>
<dbReference type="EMBL" id="LAZR01000941">
    <property type="protein sequence ID" value="KKN54134.1"/>
    <property type="molecule type" value="Genomic_DNA"/>
</dbReference>
<evidence type="ECO:0000313" key="1">
    <source>
        <dbReference type="EMBL" id="KKN54134.1"/>
    </source>
</evidence>
<reference evidence="1" key="1">
    <citation type="journal article" date="2015" name="Nature">
        <title>Complex archaea that bridge the gap between prokaryotes and eukaryotes.</title>
        <authorList>
            <person name="Spang A."/>
            <person name="Saw J.H."/>
            <person name="Jorgensen S.L."/>
            <person name="Zaremba-Niedzwiedzka K."/>
            <person name="Martijn J."/>
            <person name="Lind A.E."/>
            <person name="van Eijk R."/>
            <person name="Schleper C."/>
            <person name="Guy L."/>
            <person name="Ettema T.J."/>
        </authorList>
    </citation>
    <scope>NUCLEOTIDE SEQUENCE</scope>
</reference>
<protein>
    <submittedName>
        <fullName evidence="1">Uncharacterized protein</fullName>
    </submittedName>
</protein>